<feature type="short sequence motif" description="GXSXG" evidence="4">
    <location>
        <begin position="62"/>
        <end position="66"/>
    </location>
</feature>
<evidence type="ECO:0000256" key="3">
    <source>
        <dbReference type="ARBA" id="ARBA00023098"/>
    </source>
</evidence>
<evidence type="ECO:0000259" key="5">
    <source>
        <dbReference type="PROSITE" id="PS51635"/>
    </source>
</evidence>
<keyword evidence="2 4" id="KW-0442">Lipid degradation</keyword>
<dbReference type="Gene3D" id="3.40.1090.10">
    <property type="entry name" value="Cytosolic phospholipase A2 catalytic domain"/>
    <property type="match status" value="1"/>
</dbReference>
<dbReference type="RefSeq" id="WP_180697393.1">
    <property type="nucleotide sequence ID" value="NZ_JACCPJ010000015.1"/>
</dbReference>
<proteinExistence type="predicted"/>
<feature type="domain" description="PNPLA" evidence="5">
    <location>
        <begin position="19"/>
        <end position="217"/>
    </location>
</feature>
<evidence type="ECO:0000256" key="1">
    <source>
        <dbReference type="ARBA" id="ARBA00022801"/>
    </source>
</evidence>
<dbReference type="GO" id="GO:0016042">
    <property type="term" value="P:lipid catabolic process"/>
    <property type="evidence" value="ECO:0007669"/>
    <property type="project" value="UniProtKB-UniRule"/>
</dbReference>
<feature type="short sequence motif" description="DGA/G" evidence="4">
    <location>
        <begin position="203"/>
        <end position="205"/>
    </location>
</feature>
<evidence type="ECO:0000313" key="6">
    <source>
        <dbReference type="EMBL" id="NZD66191.1"/>
    </source>
</evidence>
<gene>
    <name evidence="6" type="ORF">HX900_34655</name>
</gene>
<sequence length="379" mass="41383">MPKTKQQHLDGTNGPKRILALDGGGIRGILTLEYLDVMESEFRRRFNNPDFLLCDYFDLIGGTSTGSIIAAGLACGMTVEQLKKLYAGIGTDVFQAEFWRLGLLAPKFKSGPLQEALDVQLGADTTLDSDRIRTGLMIMTKRLDTGSPWPLHNHPAARYAGQDGKLQLTKVVRASTAAPTYFEPQDINVSSREGNIVDGAFVDGGVSPFNDPSLQLLMLAALDGHGFHWSTGRDKLLLISVGTGDFKKTYTTKQITGMAAAEQGLRSLQSLMDDCGRVNQAMLQWLTNCLTPWAIDRAVGDMKLDSLSGPQLATYARYNVLLEPGWLKAMVKLDLAPEVVAKIAAMDDPVNIKDLANIGRLAAREQLKPEHFPPCFDVS</sequence>
<keyword evidence="1 4" id="KW-0378">Hydrolase</keyword>
<comment type="caution">
    <text evidence="6">The sequence shown here is derived from an EMBL/GenBank/DDBJ whole genome shotgun (WGS) entry which is preliminary data.</text>
</comment>
<dbReference type="InterPro" id="IPR002641">
    <property type="entry name" value="PNPLA_dom"/>
</dbReference>
<dbReference type="Proteomes" id="UP000532162">
    <property type="component" value="Unassembled WGS sequence"/>
</dbReference>
<evidence type="ECO:0000256" key="2">
    <source>
        <dbReference type="ARBA" id="ARBA00022963"/>
    </source>
</evidence>
<dbReference type="Pfam" id="PF01734">
    <property type="entry name" value="Patatin"/>
    <property type="match status" value="1"/>
</dbReference>
<dbReference type="GO" id="GO:0004620">
    <property type="term" value="F:phospholipase activity"/>
    <property type="evidence" value="ECO:0007669"/>
    <property type="project" value="TreeGrafter"/>
</dbReference>
<dbReference type="EMBL" id="JACCPJ010000015">
    <property type="protein sequence ID" value="NZD66191.1"/>
    <property type="molecule type" value="Genomic_DNA"/>
</dbReference>
<dbReference type="PANTHER" id="PTHR24185:SF1">
    <property type="entry name" value="CALCIUM-INDEPENDENT PHOSPHOLIPASE A2-GAMMA"/>
    <property type="match status" value="1"/>
</dbReference>
<dbReference type="PANTHER" id="PTHR24185">
    <property type="entry name" value="CALCIUM-INDEPENDENT PHOSPHOLIPASE A2-GAMMA"/>
    <property type="match status" value="1"/>
</dbReference>
<name>A0A7Z0ZWE5_9HYPH</name>
<dbReference type="InterPro" id="IPR016035">
    <property type="entry name" value="Acyl_Trfase/lysoPLipase"/>
</dbReference>
<protein>
    <submittedName>
        <fullName evidence="6">Patatin-like phospholipase family protein</fullName>
    </submittedName>
</protein>
<keyword evidence="3 4" id="KW-0443">Lipid metabolism</keyword>
<dbReference type="AlphaFoldDB" id="A0A7Z0ZWE5"/>
<feature type="active site" description="Nucleophile" evidence="4">
    <location>
        <position position="64"/>
    </location>
</feature>
<feature type="active site" description="Proton acceptor" evidence="4">
    <location>
        <position position="203"/>
    </location>
</feature>
<evidence type="ECO:0000313" key="7">
    <source>
        <dbReference type="Proteomes" id="UP000532162"/>
    </source>
</evidence>
<evidence type="ECO:0000256" key="4">
    <source>
        <dbReference type="PROSITE-ProRule" id="PRU01161"/>
    </source>
</evidence>
<dbReference type="GO" id="GO:0016020">
    <property type="term" value="C:membrane"/>
    <property type="evidence" value="ECO:0007669"/>
    <property type="project" value="TreeGrafter"/>
</dbReference>
<dbReference type="SUPFAM" id="SSF52151">
    <property type="entry name" value="FabD/lysophospholipase-like"/>
    <property type="match status" value="1"/>
</dbReference>
<reference evidence="6 7" key="1">
    <citation type="submission" date="2020-07" db="EMBL/GenBank/DDBJ databases">
        <authorList>
            <person name="Sun Q."/>
        </authorList>
    </citation>
    <scope>NUCLEOTIDE SEQUENCE [LARGE SCALE GENOMIC DNA]</scope>
    <source>
        <strain evidence="6 7">WYCCWR 11290</strain>
    </source>
</reference>
<feature type="short sequence motif" description="GXGXXG" evidence="4">
    <location>
        <begin position="23"/>
        <end position="28"/>
    </location>
</feature>
<organism evidence="6 7">
    <name type="scientific">Rhizobium changzhiense</name>
    <dbReference type="NCBI Taxonomy" id="2692317"/>
    <lineage>
        <taxon>Bacteria</taxon>
        <taxon>Pseudomonadati</taxon>
        <taxon>Pseudomonadota</taxon>
        <taxon>Alphaproteobacteria</taxon>
        <taxon>Hyphomicrobiales</taxon>
        <taxon>Rhizobiaceae</taxon>
        <taxon>Rhizobium/Agrobacterium group</taxon>
        <taxon>Rhizobium</taxon>
    </lineage>
</organism>
<accession>A0A7Z0ZWE5</accession>
<dbReference type="PROSITE" id="PS51635">
    <property type="entry name" value="PNPLA"/>
    <property type="match status" value="1"/>
</dbReference>
<dbReference type="GO" id="GO:0006631">
    <property type="term" value="P:fatty acid metabolic process"/>
    <property type="evidence" value="ECO:0007669"/>
    <property type="project" value="TreeGrafter"/>
</dbReference>